<evidence type="ECO:0000256" key="6">
    <source>
        <dbReference type="SAM" id="MobiDB-lite"/>
    </source>
</evidence>
<dbReference type="Pfam" id="PF24973">
    <property type="entry name" value="EGF_LMN_ATRN"/>
    <property type="match status" value="1"/>
</dbReference>
<dbReference type="PANTHER" id="PTHR10574">
    <property type="entry name" value="NETRIN/LAMININ-RELATED"/>
    <property type="match status" value="1"/>
</dbReference>
<dbReference type="Pfam" id="PF00055">
    <property type="entry name" value="Laminin_N"/>
    <property type="match status" value="1"/>
</dbReference>
<organism evidence="8 9">
    <name type="scientific">Heterodera trifolii</name>
    <dbReference type="NCBI Taxonomy" id="157864"/>
    <lineage>
        <taxon>Eukaryota</taxon>
        <taxon>Metazoa</taxon>
        <taxon>Ecdysozoa</taxon>
        <taxon>Nematoda</taxon>
        <taxon>Chromadorea</taxon>
        <taxon>Rhabditida</taxon>
        <taxon>Tylenchina</taxon>
        <taxon>Tylenchomorpha</taxon>
        <taxon>Tylenchoidea</taxon>
        <taxon>Heteroderidae</taxon>
        <taxon>Heteroderinae</taxon>
        <taxon>Heterodera</taxon>
    </lineage>
</organism>
<dbReference type="SMART" id="SM00180">
    <property type="entry name" value="EGF_Lam"/>
    <property type="match status" value="1"/>
</dbReference>
<protein>
    <recommendedName>
        <fullName evidence="7">Laminin N-terminal domain-containing protein</fullName>
    </recommendedName>
</protein>
<dbReference type="Gene3D" id="2.60.120.260">
    <property type="entry name" value="Galactose-binding domain-like"/>
    <property type="match status" value="1"/>
</dbReference>
<dbReference type="InterPro" id="IPR050440">
    <property type="entry name" value="Laminin/Netrin_ECM"/>
</dbReference>
<proteinExistence type="predicted"/>
<name>A0ABD2JBM4_9BILA</name>
<dbReference type="InterPro" id="IPR008211">
    <property type="entry name" value="Laminin_N"/>
</dbReference>
<reference evidence="8 9" key="1">
    <citation type="submission" date="2024-10" db="EMBL/GenBank/DDBJ databases">
        <authorList>
            <person name="Kim D."/>
        </authorList>
    </citation>
    <scope>NUCLEOTIDE SEQUENCE [LARGE SCALE GENOMIC DNA]</scope>
    <source>
        <strain evidence="8">BH-2024</strain>
    </source>
</reference>
<sequence>MPTIWTCWVSEPTTAFPHNVSLTLSLGKKFEITYVSLHFCGRLADSLAIFKSANRGRTWTPMQFYSTECEKVYQRMKEVPISKENEQVARCTDSHILSPLSDRIAFATLEGRPSAMEFEQSPVLQDWVTATDIRVVFNRLSMDQAELYGLAESDKMAERIRRDNGSVLELSEPDRVRERYFYAMAELAVGGRCKCNGHASRCVIDRMGRYSCDCKHATTGLDCEKCRPFHFDRPWARATADDANACVVWSLFWLISRDQSKTDHSSEQALIANPVFWPSRFELIVAPQIVTCQNTKKHERTNAFAKPWGRPGNWAKAKLRPNQFRLLGQRLRHRPCKTTQPTVPRAYPSSPSGLPRTPLASSKFQRTFPHPPPHLLRPIHRRQIDRHKCVLINAKFQLAFELVQPDDLVEK</sequence>
<dbReference type="AlphaFoldDB" id="A0ABD2JBM4"/>
<evidence type="ECO:0000313" key="8">
    <source>
        <dbReference type="EMBL" id="KAL3087985.1"/>
    </source>
</evidence>
<evidence type="ECO:0000256" key="5">
    <source>
        <dbReference type="ARBA" id="ARBA00023292"/>
    </source>
</evidence>
<keyword evidence="4" id="KW-0325">Glycoprotein</keyword>
<dbReference type="InterPro" id="IPR000742">
    <property type="entry name" value="EGF"/>
</dbReference>
<evidence type="ECO:0000256" key="3">
    <source>
        <dbReference type="ARBA" id="ARBA00023157"/>
    </source>
</evidence>
<dbReference type="PANTHER" id="PTHR10574:SF365">
    <property type="entry name" value="NETRIN-A-RELATED"/>
    <property type="match status" value="1"/>
</dbReference>
<evidence type="ECO:0000256" key="1">
    <source>
        <dbReference type="ARBA" id="ARBA00022729"/>
    </source>
</evidence>
<feature type="region of interest" description="Disordered" evidence="6">
    <location>
        <begin position="337"/>
        <end position="356"/>
    </location>
</feature>
<dbReference type="CDD" id="cd00055">
    <property type="entry name" value="EGF_Lam"/>
    <property type="match status" value="1"/>
</dbReference>
<evidence type="ECO:0000256" key="2">
    <source>
        <dbReference type="ARBA" id="ARBA00022737"/>
    </source>
</evidence>
<dbReference type="EMBL" id="JBICBT010001005">
    <property type="protein sequence ID" value="KAL3087985.1"/>
    <property type="molecule type" value="Genomic_DNA"/>
</dbReference>
<keyword evidence="5" id="KW-0424">Laminin EGF-like domain</keyword>
<keyword evidence="9" id="KW-1185">Reference proteome</keyword>
<dbReference type="InterPro" id="IPR056863">
    <property type="entry name" value="LMN_ATRN_NET-like_EGF"/>
</dbReference>
<dbReference type="InterPro" id="IPR002049">
    <property type="entry name" value="LE_dom"/>
</dbReference>
<evidence type="ECO:0000256" key="4">
    <source>
        <dbReference type="ARBA" id="ARBA00023180"/>
    </source>
</evidence>
<accession>A0ABD2JBM4</accession>
<feature type="domain" description="Laminin N-terminal" evidence="7">
    <location>
        <begin position="1"/>
        <end position="192"/>
    </location>
</feature>
<gene>
    <name evidence="8" type="ORF">niasHT_026406</name>
</gene>
<comment type="caution">
    <text evidence="8">The sequence shown here is derived from an EMBL/GenBank/DDBJ whole genome shotgun (WGS) entry which is preliminary data.</text>
</comment>
<keyword evidence="3" id="KW-1015">Disulfide bond</keyword>
<dbReference type="Proteomes" id="UP001620626">
    <property type="component" value="Unassembled WGS sequence"/>
</dbReference>
<evidence type="ECO:0000259" key="7">
    <source>
        <dbReference type="PROSITE" id="PS51117"/>
    </source>
</evidence>
<dbReference type="PROSITE" id="PS51117">
    <property type="entry name" value="LAMININ_NTER"/>
    <property type="match status" value="1"/>
</dbReference>
<dbReference type="SMART" id="SM00136">
    <property type="entry name" value="LamNT"/>
    <property type="match status" value="1"/>
</dbReference>
<dbReference type="SUPFAM" id="SSF57196">
    <property type="entry name" value="EGF/Laminin"/>
    <property type="match status" value="1"/>
</dbReference>
<keyword evidence="1" id="KW-0732">Signal</keyword>
<keyword evidence="2" id="KW-0677">Repeat</keyword>
<dbReference type="PROSITE" id="PS00022">
    <property type="entry name" value="EGF_1"/>
    <property type="match status" value="1"/>
</dbReference>
<evidence type="ECO:0000313" key="9">
    <source>
        <dbReference type="Proteomes" id="UP001620626"/>
    </source>
</evidence>